<sequence>MQRATAPAGGRRDAPPGRASTNDADTANAILEALGDLSARLGRLEAALGERSTLETLTEQAPATVATAVDALDDALRGAQRAGFDLEARLPALFELAERLTRPETVGVLSALLERAGELEKLLALADEAPGLLAAAVDTLDGYAQSARAAGFGPEELLASGTTLLGDLRGATTHALAESRTKPLPTPFGVLRLLSDLEVRRALTFFLVLAKHLGRSLERVPTAPRP</sequence>
<evidence type="ECO:0000256" key="1">
    <source>
        <dbReference type="SAM" id="MobiDB-lite"/>
    </source>
</evidence>
<protein>
    <recommendedName>
        <fullName evidence="4">DUF1641 domain-containing protein</fullName>
    </recommendedName>
</protein>
<dbReference type="Proteomes" id="UP000000379">
    <property type="component" value="Chromosome"/>
</dbReference>
<proteinExistence type="predicted"/>
<dbReference type="eggNOG" id="COG2427">
    <property type="taxonomic scope" value="Bacteria"/>
</dbReference>
<reference evidence="3" key="1">
    <citation type="submission" date="2010-05" db="EMBL/GenBank/DDBJ databases">
        <title>The complete genome of Truepera radiovictris DSM 17093.</title>
        <authorList>
            <consortium name="US DOE Joint Genome Institute (JGI-PGF)"/>
            <person name="Lucas S."/>
            <person name="Copeland A."/>
            <person name="Lapidus A."/>
            <person name="Glavina del Rio T."/>
            <person name="Dalin E."/>
            <person name="Tice H."/>
            <person name="Bruce D."/>
            <person name="Goodwin L."/>
            <person name="Pitluck S."/>
            <person name="Kyrpides N."/>
            <person name="Mavromatis K."/>
            <person name="Ovchinnikova G."/>
            <person name="Munk A.C."/>
            <person name="Detter J.C."/>
            <person name="Han C."/>
            <person name="Tapia R."/>
            <person name="Land M."/>
            <person name="Hauser L."/>
            <person name="Markowitz V."/>
            <person name="Cheng J.-F."/>
            <person name="Hugenholtz P."/>
            <person name="Woyke T."/>
            <person name="Wu D."/>
            <person name="Tindall B."/>
            <person name="Pomrenke H.G."/>
            <person name="Brambilla E."/>
            <person name="Klenk H.-P."/>
            <person name="Eisen J.A."/>
        </authorList>
    </citation>
    <scope>NUCLEOTIDE SEQUENCE [LARGE SCALE GENOMIC DNA]</scope>
    <source>
        <strain evidence="3">DSM 17093 / CIP 108686 / LMG 22925 / RQ-24</strain>
    </source>
</reference>
<dbReference type="KEGG" id="tra:Trad_1244"/>
<organism evidence="2 3">
    <name type="scientific">Truepera radiovictrix (strain DSM 17093 / CIP 108686 / LMG 22925 / RQ-24)</name>
    <dbReference type="NCBI Taxonomy" id="649638"/>
    <lineage>
        <taxon>Bacteria</taxon>
        <taxon>Thermotogati</taxon>
        <taxon>Deinococcota</taxon>
        <taxon>Deinococci</taxon>
        <taxon>Trueperales</taxon>
        <taxon>Trueperaceae</taxon>
        <taxon>Truepera</taxon>
    </lineage>
</organism>
<name>D7CWG8_TRURR</name>
<feature type="region of interest" description="Disordered" evidence="1">
    <location>
        <begin position="1"/>
        <end position="24"/>
    </location>
</feature>
<dbReference type="RefSeq" id="WP_013177737.1">
    <property type="nucleotide sequence ID" value="NC_014221.1"/>
</dbReference>
<gene>
    <name evidence="2" type="ordered locus">Trad_1244</name>
</gene>
<accession>D7CWG8</accession>
<evidence type="ECO:0008006" key="4">
    <source>
        <dbReference type="Google" id="ProtNLM"/>
    </source>
</evidence>
<dbReference type="OrthoDB" id="151329at2"/>
<evidence type="ECO:0000313" key="3">
    <source>
        <dbReference type="Proteomes" id="UP000000379"/>
    </source>
</evidence>
<dbReference type="STRING" id="649638.Trad_1244"/>
<dbReference type="HOGENOM" id="CLU_1224309_0_0_0"/>
<dbReference type="AlphaFoldDB" id="D7CWG8"/>
<dbReference type="EMBL" id="CP002049">
    <property type="protein sequence ID" value="ADI14367.1"/>
    <property type="molecule type" value="Genomic_DNA"/>
</dbReference>
<reference evidence="2 3" key="2">
    <citation type="journal article" date="2011" name="Stand. Genomic Sci.">
        <title>Complete genome sequence of Truepera radiovictrix type strain (RQ-24).</title>
        <authorList>
            <person name="Ivanova N."/>
            <person name="Rohde C."/>
            <person name="Munk C."/>
            <person name="Nolan M."/>
            <person name="Lucas S."/>
            <person name="Del Rio T.G."/>
            <person name="Tice H."/>
            <person name="Deshpande S."/>
            <person name="Cheng J.F."/>
            <person name="Tapia R."/>
            <person name="Han C."/>
            <person name="Goodwin L."/>
            <person name="Pitluck S."/>
            <person name="Liolios K."/>
            <person name="Mavromatis K."/>
            <person name="Mikhailova N."/>
            <person name="Pati A."/>
            <person name="Chen A."/>
            <person name="Palaniappan K."/>
            <person name="Land M."/>
            <person name="Hauser L."/>
            <person name="Chang Y.J."/>
            <person name="Jeffries C.D."/>
            <person name="Brambilla E."/>
            <person name="Rohde M."/>
            <person name="Goker M."/>
            <person name="Tindall B.J."/>
            <person name="Woyke T."/>
            <person name="Bristow J."/>
            <person name="Eisen J.A."/>
            <person name="Markowitz V."/>
            <person name="Hugenholtz P."/>
            <person name="Kyrpides N.C."/>
            <person name="Klenk H.P."/>
            <person name="Lapidus A."/>
        </authorList>
    </citation>
    <scope>NUCLEOTIDE SEQUENCE [LARGE SCALE GENOMIC DNA]</scope>
    <source>
        <strain evidence="3">DSM 17093 / CIP 108686 / LMG 22925 / RQ-24</strain>
    </source>
</reference>
<evidence type="ECO:0000313" key="2">
    <source>
        <dbReference type="EMBL" id="ADI14367.1"/>
    </source>
</evidence>
<keyword evidence="3" id="KW-1185">Reference proteome</keyword>
<dbReference type="Pfam" id="PF07849">
    <property type="entry name" value="DUF1641"/>
    <property type="match status" value="1"/>
</dbReference>
<dbReference type="InterPro" id="IPR012440">
    <property type="entry name" value="DUF1641"/>
</dbReference>